<feature type="compositionally biased region" description="Pro residues" evidence="1">
    <location>
        <begin position="27"/>
        <end position="39"/>
    </location>
</feature>
<dbReference type="Proteomes" id="UP000765509">
    <property type="component" value="Unassembled WGS sequence"/>
</dbReference>
<dbReference type="AlphaFoldDB" id="A0A9Q3BFV0"/>
<evidence type="ECO:0000313" key="3">
    <source>
        <dbReference type="Proteomes" id="UP000765509"/>
    </source>
</evidence>
<proteinExistence type="predicted"/>
<protein>
    <submittedName>
        <fullName evidence="2">Uncharacterized protein</fullName>
    </submittedName>
</protein>
<comment type="caution">
    <text evidence="2">The sequence shown here is derived from an EMBL/GenBank/DDBJ whole genome shotgun (WGS) entry which is preliminary data.</text>
</comment>
<feature type="compositionally biased region" description="Basic and acidic residues" evidence="1">
    <location>
        <begin position="17"/>
        <end position="26"/>
    </location>
</feature>
<name>A0A9Q3BFV0_9BASI</name>
<keyword evidence="3" id="KW-1185">Reference proteome</keyword>
<gene>
    <name evidence="2" type="ORF">O181_004178</name>
</gene>
<dbReference type="EMBL" id="AVOT02000782">
    <property type="protein sequence ID" value="MBW0464463.1"/>
    <property type="molecule type" value="Genomic_DNA"/>
</dbReference>
<accession>A0A9Q3BFV0</accession>
<feature type="region of interest" description="Disordered" evidence="1">
    <location>
        <begin position="12"/>
        <end position="63"/>
    </location>
</feature>
<evidence type="ECO:0000313" key="2">
    <source>
        <dbReference type="EMBL" id="MBW0464463.1"/>
    </source>
</evidence>
<sequence>MDVNLELYIRYHKRQKEKGGNQEKKPPVPGSNPSRPPPKGSSLKRTHHKRKGKKFQYSKDKTHAALLNKYNKLTGSEKERRIKEGLCTYCGGKRPIEKCFKRPQNKPGSSTFFPSNQGKA</sequence>
<feature type="region of interest" description="Disordered" evidence="1">
    <location>
        <begin position="100"/>
        <end position="120"/>
    </location>
</feature>
<dbReference type="OrthoDB" id="5552562at2759"/>
<feature type="compositionally biased region" description="Basic residues" evidence="1">
    <location>
        <begin position="42"/>
        <end position="56"/>
    </location>
</feature>
<organism evidence="2 3">
    <name type="scientific">Austropuccinia psidii MF-1</name>
    <dbReference type="NCBI Taxonomy" id="1389203"/>
    <lineage>
        <taxon>Eukaryota</taxon>
        <taxon>Fungi</taxon>
        <taxon>Dikarya</taxon>
        <taxon>Basidiomycota</taxon>
        <taxon>Pucciniomycotina</taxon>
        <taxon>Pucciniomycetes</taxon>
        <taxon>Pucciniales</taxon>
        <taxon>Sphaerophragmiaceae</taxon>
        <taxon>Austropuccinia</taxon>
    </lineage>
</organism>
<feature type="compositionally biased region" description="Polar residues" evidence="1">
    <location>
        <begin position="106"/>
        <end position="120"/>
    </location>
</feature>
<reference evidence="2" key="1">
    <citation type="submission" date="2021-03" db="EMBL/GenBank/DDBJ databases">
        <title>Draft genome sequence of rust myrtle Austropuccinia psidii MF-1, a brazilian biotype.</title>
        <authorList>
            <person name="Quecine M.C."/>
            <person name="Pachon D.M.R."/>
            <person name="Bonatelli M.L."/>
            <person name="Correr F.H."/>
            <person name="Franceschini L.M."/>
            <person name="Leite T.F."/>
            <person name="Margarido G.R.A."/>
            <person name="Almeida C.A."/>
            <person name="Ferrarezi J.A."/>
            <person name="Labate C.A."/>
        </authorList>
    </citation>
    <scope>NUCLEOTIDE SEQUENCE</scope>
    <source>
        <strain evidence="2">MF-1</strain>
    </source>
</reference>
<evidence type="ECO:0000256" key="1">
    <source>
        <dbReference type="SAM" id="MobiDB-lite"/>
    </source>
</evidence>